<name>K1SR80_9ZZZZ</name>
<dbReference type="AlphaFoldDB" id="K1SR80"/>
<comment type="caution">
    <text evidence="1">The sequence shown here is derived from an EMBL/GenBank/DDBJ whole genome shotgun (WGS) entry which is preliminary data.</text>
</comment>
<reference evidence="1" key="1">
    <citation type="journal article" date="2013" name="Environ. Microbiol.">
        <title>Microbiota from the distal guts of lean and obese adolescents exhibit partial functional redundancy besides clear differences in community structure.</title>
        <authorList>
            <person name="Ferrer M."/>
            <person name="Ruiz A."/>
            <person name="Lanza F."/>
            <person name="Haange S.B."/>
            <person name="Oberbach A."/>
            <person name="Till H."/>
            <person name="Bargiela R."/>
            <person name="Campoy C."/>
            <person name="Segura M.T."/>
            <person name="Richter M."/>
            <person name="von Bergen M."/>
            <person name="Seifert J."/>
            <person name="Suarez A."/>
        </authorList>
    </citation>
    <scope>NUCLEOTIDE SEQUENCE</scope>
</reference>
<dbReference type="InterPro" id="IPR028082">
    <property type="entry name" value="Peripla_BP_I"/>
</dbReference>
<dbReference type="Pfam" id="PF04392">
    <property type="entry name" value="ABC_sub_bind"/>
    <property type="match status" value="1"/>
</dbReference>
<gene>
    <name evidence="1" type="ORF">OBE_10277</name>
</gene>
<dbReference type="PANTHER" id="PTHR35271">
    <property type="entry name" value="ABC TRANSPORTER, SUBSTRATE-BINDING LIPOPROTEIN-RELATED"/>
    <property type="match status" value="1"/>
</dbReference>
<dbReference type="SUPFAM" id="SSF53822">
    <property type="entry name" value="Periplasmic binding protein-like I"/>
    <property type="match status" value="1"/>
</dbReference>
<dbReference type="PANTHER" id="PTHR35271:SF1">
    <property type="entry name" value="ABC TRANSPORTER, SUBSTRATE-BINDING LIPOPROTEIN"/>
    <property type="match status" value="1"/>
</dbReference>
<dbReference type="InterPro" id="IPR007487">
    <property type="entry name" value="ABC_transpt-TYRBP-like"/>
</dbReference>
<accession>K1SR80</accession>
<protein>
    <submittedName>
        <fullName evidence="1">ABC transporter substrate-binding protein</fullName>
    </submittedName>
</protein>
<proteinExistence type="predicted"/>
<feature type="non-terminal residue" evidence="1">
    <location>
        <position position="1"/>
    </location>
</feature>
<sequence>PVKKIGLIYSGNEDNATNTVKQCEEYLKSINVEYVEKTAASSNDVETATNALIAEGAEAIFVPNDSIIQDGVSKLTEICNEKKIPTYCSSATTVASGCFATLAIDDKGIGKKTVDIAMDYVNGKEVADIPAQVVGIDYCSVSKSAMKTLGISEDNIKTDYKLNVIEN</sequence>
<dbReference type="EMBL" id="AJWZ01007079">
    <property type="protein sequence ID" value="EKC57924.1"/>
    <property type="molecule type" value="Genomic_DNA"/>
</dbReference>
<organism evidence="1">
    <name type="scientific">human gut metagenome</name>
    <dbReference type="NCBI Taxonomy" id="408170"/>
    <lineage>
        <taxon>unclassified sequences</taxon>
        <taxon>metagenomes</taxon>
        <taxon>organismal metagenomes</taxon>
    </lineage>
</organism>
<dbReference type="Gene3D" id="3.40.50.2300">
    <property type="match status" value="1"/>
</dbReference>
<evidence type="ECO:0000313" key="1">
    <source>
        <dbReference type="EMBL" id="EKC57924.1"/>
    </source>
</evidence>